<dbReference type="PRINTS" id="PR00081">
    <property type="entry name" value="GDHRDH"/>
</dbReference>
<dbReference type="AlphaFoldDB" id="A0A2J6QI05"/>
<organism evidence="1 2">
    <name type="scientific">Hyaloscypha hepaticicola</name>
    <dbReference type="NCBI Taxonomy" id="2082293"/>
    <lineage>
        <taxon>Eukaryota</taxon>
        <taxon>Fungi</taxon>
        <taxon>Dikarya</taxon>
        <taxon>Ascomycota</taxon>
        <taxon>Pezizomycotina</taxon>
        <taxon>Leotiomycetes</taxon>
        <taxon>Helotiales</taxon>
        <taxon>Hyaloscyphaceae</taxon>
        <taxon>Hyaloscypha</taxon>
    </lineage>
</organism>
<dbReference type="PANTHER" id="PTHR45458:SF2">
    <property type="entry name" value="OXIDOREDUCTASE, SHORT CHAIN DEHYDROGENASE_REDUCTASE FAMILY SUPERFAMILY (AFU_ORTHOLOGUE AFUA_3G13450)"/>
    <property type="match status" value="1"/>
</dbReference>
<sequence length="260" mass="27956">MPNILIIGATRGLGASLAKAYASHANTTVYGTTRSAEAPKKAVDEKIKWVKGIDLIEKDAGKKLVGGLQMLEVQGGFRSVIITAGYFATEDFKTGPKWEEEVKMYTTSAIAVPFLIHALSTSSYLPSGSKVVLVSSESGSITLRHEKEGGGNYAHHASKSALNMVGKLLSLDLKESGVVISVVHPGFMRTEMTKGVGFDKYWDDGGAVTPDEAAKSLIEWTEKLDMSKTGQYWAPRGPRDIGTADVTIGKDLPTPLQLPW</sequence>
<evidence type="ECO:0000313" key="2">
    <source>
        <dbReference type="Proteomes" id="UP000235672"/>
    </source>
</evidence>
<dbReference type="Pfam" id="PF00106">
    <property type="entry name" value="adh_short"/>
    <property type="match status" value="1"/>
</dbReference>
<name>A0A2J6QI05_9HELO</name>
<dbReference type="Gene3D" id="3.40.50.720">
    <property type="entry name" value="NAD(P)-binding Rossmann-like Domain"/>
    <property type="match status" value="1"/>
</dbReference>
<dbReference type="OrthoDB" id="7289984at2759"/>
<dbReference type="EMBL" id="KZ613469">
    <property type="protein sequence ID" value="PMD25895.1"/>
    <property type="molecule type" value="Genomic_DNA"/>
</dbReference>
<dbReference type="STRING" id="1745343.A0A2J6QI05"/>
<dbReference type="Proteomes" id="UP000235672">
    <property type="component" value="Unassembled WGS sequence"/>
</dbReference>
<dbReference type="InterPro" id="IPR052184">
    <property type="entry name" value="SDR_enzymes"/>
</dbReference>
<proteinExistence type="predicted"/>
<gene>
    <name evidence="1" type="ORF">NA56DRAFT_642149</name>
</gene>
<accession>A0A2J6QI05</accession>
<evidence type="ECO:0000313" key="1">
    <source>
        <dbReference type="EMBL" id="PMD25895.1"/>
    </source>
</evidence>
<dbReference type="InterPro" id="IPR002347">
    <property type="entry name" value="SDR_fam"/>
</dbReference>
<dbReference type="SUPFAM" id="SSF51735">
    <property type="entry name" value="NAD(P)-binding Rossmann-fold domains"/>
    <property type="match status" value="1"/>
</dbReference>
<dbReference type="PANTHER" id="PTHR45458">
    <property type="entry name" value="SHORT-CHAIN DEHYDROGENASE/REDUCTASE SDR"/>
    <property type="match status" value="1"/>
</dbReference>
<dbReference type="InterPro" id="IPR036291">
    <property type="entry name" value="NAD(P)-bd_dom_sf"/>
</dbReference>
<dbReference type="GO" id="GO:0016616">
    <property type="term" value="F:oxidoreductase activity, acting on the CH-OH group of donors, NAD or NADP as acceptor"/>
    <property type="evidence" value="ECO:0007669"/>
    <property type="project" value="TreeGrafter"/>
</dbReference>
<protein>
    <submittedName>
        <fullName evidence="1">Oxidoreductase</fullName>
    </submittedName>
</protein>
<reference evidence="1 2" key="1">
    <citation type="submission" date="2016-05" db="EMBL/GenBank/DDBJ databases">
        <title>A degradative enzymes factory behind the ericoid mycorrhizal symbiosis.</title>
        <authorList>
            <consortium name="DOE Joint Genome Institute"/>
            <person name="Martino E."/>
            <person name="Morin E."/>
            <person name="Grelet G."/>
            <person name="Kuo A."/>
            <person name="Kohler A."/>
            <person name="Daghino S."/>
            <person name="Barry K."/>
            <person name="Choi C."/>
            <person name="Cichocki N."/>
            <person name="Clum A."/>
            <person name="Copeland A."/>
            <person name="Hainaut M."/>
            <person name="Haridas S."/>
            <person name="Labutti K."/>
            <person name="Lindquist E."/>
            <person name="Lipzen A."/>
            <person name="Khouja H.-R."/>
            <person name="Murat C."/>
            <person name="Ohm R."/>
            <person name="Olson A."/>
            <person name="Spatafora J."/>
            <person name="Veneault-Fourrey C."/>
            <person name="Henrissat B."/>
            <person name="Grigoriev I."/>
            <person name="Martin F."/>
            <person name="Perotto S."/>
        </authorList>
    </citation>
    <scope>NUCLEOTIDE SEQUENCE [LARGE SCALE GENOMIC DNA]</scope>
    <source>
        <strain evidence="1 2">UAMH 7357</strain>
    </source>
</reference>
<keyword evidence="2" id="KW-1185">Reference proteome</keyword>